<name>A0A7K0DR45_9NOCA</name>
<evidence type="ECO:0000313" key="3">
    <source>
        <dbReference type="Proteomes" id="UP000431401"/>
    </source>
</evidence>
<dbReference type="PANTHER" id="PTHR43482">
    <property type="entry name" value="PROTEIN AST1-RELATED"/>
    <property type="match status" value="1"/>
</dbReference>
<dbReference type="SMART" id="SM00829">
    <property type="entry name" value="PKS_ER"/>
    <property type="match status" value="1"/>
</dbReference>
<organism evidence="2 3">
    <name type="scientific">Nocardia aurantia</name>
    <dbReference type="NCBI Taxonomy" id="2585199"/>
    <lineage>
        <taxon>Bacteria</taxon>
        <taxon>Bacillati</taxon>
        <taxon>Actinomycetota</taxon>
        <taxon>Actinomycetes</taxon>
        <taxon>Mycobacteriales</taxon>
        <taxon>Nocardiaceae</taxon>
        <taxon>Nocardia</taxon>
    </lineage>
</organism>
<comment type="caution">
    <text evidence="2">The sequence shown here is derived from an EMBL/GenBank/DDBJ whole genome shotgun (WGS) entry which is preliminary data.</text>
</comment>
<dbReference type="SUPFAM" id="SSF51735">
    <property type="entry name" value="NAD(P)-binding Rossmann-fold domains"/>
    <property type="match status" value="1"/>
</dbReference>
<dbReference type="Pfam" id="PF00107">
    <property type="entry name" value="ADH_zinc_N"/>
    <property type="match status" value="1"/>
</dbReference>
<keyword evidence="2" id="KW-0560">Oxidoreductase</keyword>
<dbReference type="SUPFAM" id="SSF50129">
    <property type="entry name" value="GroES-like"/>
    <property type="match status" value="1"/>
</dbReference>
<reference evidence="2 3" key="1">
    <citation type="submission" date="2019-10" db="EMBL/GenBank/DDBJ databases">
        <title>Nocardia macrotermitis sp. nov. and Nocardia aurantia sp. nov., isolated from the gut of fungus growing-termite Macrotermes natalensis.</title>
        <authorList>
            <person name="Benndorf R."/>
            <person name="Schwitalla J."/>
            <person name="Martin K."/>
            <person name="De Beer W."/>
            <person name="Kaster A.-K."/>
            <person name="Vollmers J."/>
            <person name="Poulsen M."/>
            <person name="Beemelmanns C."/>
        </authorList>
    </citation>
    <scope>NUCLEOTIDE SEQUENCE [LARGE SCALE GENOMIC DNA]</scope>
    <source>
        <strain evidence="2 3">RB56</strain>
    </source>
</reference>
<protein>
    <submittedName>
        <fullName evidence="2">Quinone oxidoreductase 1</fullName>
        <ecNumber evidence="2">1.6.5.5</ecNumber>
    </submittedName>
</protein>
<evidence type="ECO:0000259" key="1">
    <source>
        <dbReference type="SMART" id="SM00829"/>
    </source>
</evidence>
<evidence type="ECO:0000313" key="2">
    <source>
        <dbReference type="EMBL" id="MQY28007.1"/>
    </source>
</evidence>
<gene>
    <name evidence="2" type="primary">qorA_2</name>
    <name evidence="2" type="ORF">NRB56_35900</name>
</gene>
<dbReference type="Pfam" id="PF08240">
    <property type="entry name" value="ADH_N"/>
    <property type="match status" value="1"/>
</dbReference>
<dbReference type="CDD" id="cd05289">
    <property type="entry name" value="MDR_like_2"/>
    <property type="match status" value="1"/>
</dbReference>
<dbReference type="InterPro" id="IPR020843">
    <property type="entry name" value="ER"/>
</dbReference>
<dbReference type="InterPro" id="IPR036291">
    <property type="entry name" value="NAD(P)-bd_dom_sf"/>
</dbReference>
<dbReference type="InterPro" id="IPR052585">
    <property type="entry name" value="Lipid_raft_assoc_Zn_ADH"/>
</dbReference>
<dbReference type="AlphaFoldDB" id="A0A7K0DR45"/>
<dbReference type="EC" id="1.6.5.5" evidence="2"/>
<dbReference type="InterPro" id="IPR011032">
    <property type="entry name" value="GroES-like_sf"/>
</dbReference>
<dbReference type="GO" id="GO:0003960">
    <property type="term" value="F:quinone reductase (NADPH) activity"/>
    <property type="evidence" value="ECO:0007669"/>
    <property type="project" value="UniProtKB-EC"/>
</dbReference>
<keyword evidence="3" id="KW-1185">Reference proteome</keyword>
<dbReference type="InterPro" id="IPR013154">
    <property type="entry name" value="ADH-like_N"/>
</dbReference>
<dbReference type="EMBL" id="WEGI01000007">
    <property type="protein sequence ID" value="MQY28007.1"/>
    <property type="molecule type" value="Genomic_DNA"/>
</dbReference>
<feature type="domain" description="Enoyl reductase (ER)" evidence="1">
    <location>
        <begin position="49"/>
        <end position="343"/>
    </location>
</feature>
<dbReference type="PANTHER" id="PTHR43482:SF1">
    <property type="entry name" value="PROTEIN AST1-RELATED"/>
    <property type="match status" value="1"/>
</dbReference>
<dbReference type="Proteomes" id="UP000431401">
    <property type="component" value="Unassembled WGS sequence"/>
</dbReference>
<proteinExistence type="predicted"/>
<dbReference type="InterPro" id="IPR013149">
    <property type="entry name" value="ADH-like_C"/>
</dbReference>
<dbReference type="Gene3D" id="3.90.180.10">
    <property type="entry name" value="Medium-chain alcohol dehydrogenases, catalytic domain"/>
    <property type="match status" value="1"/>
</dbReference>
<dbReference type="Gene3D" id="3.40.50.720">
    <property type="entry name" value="NAD(P)-binding Rossmann-like Domain"/>
    <property type="match status" value="1"/>
</dbReference>
<accession>A0A7K0DR45</accession>
<sequence>MTTATAEYAYAWVRYAPRGAYFPMESNSPYVDHMSDTETMRAVIARGYGGPEVLEVIEVPVPRPGSGQVLIKVQAATVNPVDLVTRSGALAAGGLMTPRATTGIGWDVAGTIAETGPGVRAFAVGDSVIGIQDLLDRELGCYADYVVLDATAVAASDLPPVEAATLPLNGLTARQALDLLRLSPDDTLLIIGAAGAVGGFAVQFAVGLGLRVAVVAAAADEPRLRSWGATWFIDRDTPDPATEVRALIPGGVDGAVDTAGLGVRALAAVRTRGAFATVVGGSAPIPLRGIRVHEQWISADGPALAALARNRPALRVAATLPLERAREAHERLEAGGLRGRLVLVP</sequence>